<feature type="signal peptide" evidence="2">
    <location>
        <begin position="1"/>
        <end position="30"/>
    </location>
</feature>
<evidence type="ECO:0000313" key="4">
    <source>
        <dbReference type="EMBL" id="RGE62387.1"/>
    </source>
</evidence>
<dbReference type="Gene3D" id="3.40.190.10">
    <property type="entry name" value="Periplasmic binding protein-like II"/>
    <property type="match status" value="2"/>
</dbReference>
<sequence>MKMKGKKWLGMLTALSLCASMLAGCGSAAASEEKADTAAAGTTAESGAAESSTAAEGTNFDEEVELLMYCIGDEGGIYADEVLDNLNAMLKEKINATIKPVMVSWGEYKEKMPLIYASGEAYDLVYVANWMNYTSEALKGPFLELSELMPKYAPKTYAEFKESGALDTALVDGKLYMVPSPTTDYTTYVTLWREDLRKKYNVPEITDWDSLAVYMDAIKENEPDMLPLATGPQIFLNMLLMTENDWGQMTAGKSSTAAGGVVICKDEAGSKAFNLLDTPEYEAYVKRNREYYLKGYWSRNVLSETRMLAEAFEAGQSAITIGNKSNILQMYQKIKANNPDWELDFKNFDAGSYIKVSPTNNGMAIGVNSKHPERAMAYLELINQDEEVFRAMQYGIEGKTYVVDENGCKTTPEGVDPSTLALRNLGMGTQVEKFMFKNAADEQKVLDEFDSYESNAVYSPLTAFVFDDSAVAAECAAVANVLTEYKLPLDFGVSDPETALPELREKVKEAGVDKIIDEVNRQLEEYFAAQ</sequence>
<dbReference type="Proteomes" id="UP000260812">
    <property type="component" value="Unassembled WGS sequence"/>
</dbReference>
<dbReference type="PANTHER" id="PTHR43649:SF17">
    <property type="entry name" value="ABC TRANSPORTER SOLUTE BINDING PROTEIN-SUGAR TRANSPORT"/>
    <property type="match status" value="1"/>
</dbReference>
<comment type="caution">
    <text evidence="4">The sequence shown here is derived from an EMBL/GenBank/DDBJ whole genome shotgun (WGS) entry which is preliminary data.</text>
</comment>
<keyword evidence="2" id="KW-0732">Signal</keyword>
<feature type="region of interest" description="Disordered" evidence="1">
    <location>
        <begin position="36"/>
        <end position="56"/>
    </location>
</feature>
<dbReference type="AlphaFoldDB" id="A0A3E3I7F8"/>
<dbReference type="SUPFAM" id="SSF53850">
    <property type="entry name" value="Periplasmic binding protein-like II"/>
    <property type="match status" value="1"/>
</dbReference>
<dbReference type="PANTHER" id="PTHR43649">
    <property type="entry name" value="ARABINOSE-BINDING PROTEIN-RELATED"/>
    <property type="match status" value="1"/>
</dbReference>
<dbReference type="InterPro" id="IPR050490">
    <property type="entry name" value="Bact_solute-bd_prot1"/>
</dbReference>
<dbReference type="Pfam" id="PF01547">
    <property type="entry name" value="SBP_bac_1"/>
    <property type="match status" value="1"/>
</dbReference>
<protein>
    <submittedName>
        <fullName evidence="4">Extracellular solute-binding protein</fullName>
    </submittedName>
</protein>
<dbReference type="Pfam" id="PF12010">
    <property type="entry name" value="DUF3502"/>
    <property type="match status" value="1"/>
</dbReference>
<evidence type="ECO:0000259" key="3">
    <source>
        <dbReference type="Pfam" id="PF12010"/>
    </source>
</evidence>
<evidence type="ECO:0000313" key="5">
    <source>
        <dbReference type="Proteomes" id="UP000260812"/>
    </source>
</evidence>
<dbReference type="EMBL" id="QVLV01000004">
    <property type="protein sequence ID" value="RGE62387.1"/>
    <property type="molecule type" value="Genomic_DNA"/>
</dbReference>
<evidence type="ECO:0000256" key="2">
    <source>
        <dbReference type="SAM" id="SignalP"/>
    </source>
</evidence>
<evidence type="ECO:0000256" key="1">
    <source>
        <dbReference type="SAM" id="MobiDB-lite"/>
    </source>
</evidence>
<accession>A0A3E3I7F8</accession>
<dbReference type="InterPro" id="IPR022627">
    <property type="entry name" value="DUF3502"/>
</dbReference>
<proteinExistence type="predicted"/>
<dbReference type="PROSITE" id="PS51257">
    <property type="entry name" value="PROKAR_LIPOPROTEIN"/>
    <property type="match status" value="1"/>
</dbReference>
<feature type="chain" id="PRO_5017600661" evidence="2">
    <location>
        <begin position="31"/>
        <end position="530"/>
    </location>
</feature>
<feature type="domain" description="DUF3502" evidence="3">
    <location>
        <begin position="460"/>
        <end position="527"/>
    </location>
</feature>
<keyword evidence="5" id="KW-1185">Reference proteome</keyword>
<gene>
    <name evidence="4" type="ORF">DXC51_07180</name>
</gene>
<reference evidence="4" key="1">
    <citation type="submission" date="2018-08" db="EMBL/GenBank/DDBJ databases">
        <title>A genome reference for cultivated species of the human gut microbiota.</title>
        <authorList>
            <person name="Zou Y."/>
            <person name="Xue W."/>
            <person name="Luo G."/>
        </authorList>
    </citation>
    <scope>NUCLEOTIDE SEQUENCE [LARGE SCALE GENOMIC DNA]</scope>
    <source>
        <strain evidence="4">TF05-5AC</strain>
    </source>
</reference>
<organism evidence="4 5">
    <name type="scientific">Eisenbergiella massiliensis</name>
    <dbReference type="NCBI Taxonomy" id="1720294"/>
    <lineage>
        <taxon>Bacteria</taxon>
        <taxon>Bacillati</taxon>
        <taxon>Bacillota</taxon>
        <taxon>Clostridia</taxon>
        <taxon>Lachnospirales</taxon>
        <taxon>Lachnospiraceae</taxon>
        <taxon>Eisenbergiella</taxon>
    </lineage>
</organism>
<name>A0A3E3I7F8_9FIRM</name>
<dbReference type="InterPro" id="IPR006059">
    <property type="entry name" value="SBP"/>
</dbReference>
<feature type="compositionally biased region" description="Low complexity" evidence="1">
    <location>
        <begin position="37"/>
        <end position="56"/>
    </location>
</feature>